<evidence type="ECO:0000259" key="9">
    <source>
        <dbReference type="Pfam" id="PF02781"/>
    </source>
</evidence>
<dbReference type="PANTHER" id="PTHR23429">
    <property type="entry name" value="GLUCOSE-6-PHOSPHATE 1-DEHYDROGENASE G6PD"/>
    <property type="match status" value="1"/>
</dbReference>
<feature type="compositionally biased region" description="Basic and acidic residues" evidence="7">
    <location>
        <begin position="1"/>
        <end position="10"/>
    </location>
</feature>
<accession>A0A2P6N3M9</accession>
<reference evidence="10 11" key="1">
    <citation type="journal article" date="2018" name="Genome Biol. Evol.">
        <title>Multiple Roots of Fruiting Body Formation in Amoebozoa.</title>
        <authorList>
            <person name="Hillmann F."/>
            <person name="Forbes G."/>
            <person name="Novohradska S."/>
            <person name="Ferling I."/>
            <person name="Riege K."/>
            <person name="Groth M."/>
            <person name="Westermann M."/>
            <person name="Marz M."/>
            <person name="Spaller T."/>
            <person name="Winckler T."/>
            <person name="Schaap P."/>
            <person name="Glockner G."/>
        </authorList>
    </citation>
    <scope>NUCLEOTIDE SEQUENCE [LARGE SCALE GENOMIC DNA]</scope>
    <source>
        <strain evidence="10 11">Jena</strain>
    </source>
</reference>
<protein>
    <recommendedName>
        <fullName evidence="6">Glucose-6-phosphate 1-dehydrogenase</fullName>
        <ecNumber evidence="6">1.1.1.49</ecNumber>
    </recommendedName>
</protein>
<evidence type="ECO:0000256" key="3">
    <source>
        <dbReference type="ARBA" id="ARBA00022857"/>
    </source>
</evidence>
<evidence type="ECO:0000256" key="1">
    <source>
        <dbReference type="ARBA" id="ARBA00004937"/>
    </source>
</evidence>
<feature type="region of interest" description="Disordered" evidence="7">
    <location>
        <begin position="571"/>
        <end position="602"/>
    </location>
</feature>
<comment type="caution">
    <text evidence="10">The sequence shown here is derived from an EMBL/GenBank/DDBJ whole genome shotgun (WGS) entry which is preliminary data.</text>
</comment>
<name>A0A2P6N3M9_9EUKA</name>
<dbReference type="InterPro" id="IPR036291">
    <property type="entry name" value="NAD(P)-bd_dom_sf"/>
</dbReference>
<dbReference type="Pfam" id="PF00479">
    <property type="entry name" value="G6PD_N"/>
    <property type="match status" value="1"/>
</dbReference>
<keyword evidence="5 6" id="KW-0119">Carbohydrate metabolism</keyword>
<feature type="region of interest" description="Disordered" evidence="7">
    <location>
        <begin position="1"/>
        <end position="43"/>
    </location>
</feature>
<dbReference type="InParanoid" id="A0A2P6N3M9"/>
<dbReference type="EMBL" id="MDYQ01000217">
    <property type="protein sequence ID" value="PRP78551.1"/>
    <property type="molecule type" value="Genomic_DNA"/>
</dbReference>
<comment type="function">
    <text evidence="6">Catalyzes the rate-limiting step of the oxidative pentose-phosphate pathway, which represents a route for the dissimilation of carbohydrates besides glycolysis.</text>
</comment>
<evidence type="ECO:0000256" key="2">
    <source>
        <dbReference type="ARBA" id="ARBA00022526"/>
    </source>
</evidence>
<dbReference type="GO" id="GO:0006006">
    <property type="term" value="P:glucose metabolic process"/>
    <property type="evidence" value="ECO:0007669"/>
    <property type="project" value="UniProtKB-KW"/>
</dbReference>
<dbReference type="SUPFAM" id="SSF51735">
    <property type="entry name" value="NAD(P)-binding Rossmann-fold domains"/>
    <property type="match status" value="1"/>
</dbReference>
<evidence type="ECO:0000256" key="4">
    <source>
        <dbReference type="ARBA" id="ARBA00023002"/>
    </source>
</evidence>
<comment type="catalytic activity">
    <reaction evidence="6">
        <text>D-glucose 6-phosphate + NADP(+) = 6-phospho-D-glucono-1,5-lactone + NADPH + H(+)</text>
        <dbReference type="Rhea" id="RHEA:15841"/>
        <dbReference type="ChEBI" id="CHEBI:15378"/>
        <dbReference type="ChEBI" id="CHEBI:57783"/>
        <dbReference type="ChEBI" id="CHEBI:57955"/>
        <dbReference type="ChEBI" id="CHEBI:58349"/>
        <dbReference type="ChEBI" id="CHEBI:61548"/>
        <dbReference type="EC" id="1.1.1.49"/>
    </reaction>
</comment>
<feature type="region of interest" description="Disordered" evidence="7">
    <location>
        <begin position="55"/>
        <end position="84"/>
    </location>
</feature>
<dbReference type="UniPathway" id="UPA00115">
    <property type="reaction ID" value="UER00408"/>
</dbReference>
<dbReference type="Pfam" id="PF02781">
    <property type="entry name" value="G6PD_C"/>
    <property type="match status" value="1"/>
</dbReference>
<dbReference type="Gene3D" id="3.40.50.720">
    <property type="entry name" value="NAD(P)-binding Rossmann-like Domain"/>
    <property type="match status" value="1"/>
</dbReference>
<evidence type="ECO:0000256" key="7">
    <source>
        <dbReference type="SAM" id="MobiDB-lite"/>
    </source>
</evidence>
<organism evidence="10 11">
    <name type="scientific">Planoprotostelium fungivorum</name>
    <dbReference type="NCBI Taxonomy" id="1890364"/>
    <lineage>
        <taxon>Eukaryota</taxon>
        <taxon>Amoebozoa</taxon>
        <taxon>Evosea</taxon>
        <taxon>Variosea</taxon>
        <taxon>Cavosteliida</taxon>
        <taxon>Cavosteliaceae</taxon>
        <taxon>Planoprotostelium</taxon>
    </lineage>
</organism>
<feature type="domain" description="Glucose-6-phosphate dehydrogenase C-terminal" evidence="9">
    <location>
        <begin position="314"/>
        <end position="590"/>
    </location>
</feature>
<dbReference type="InterPro" id="IPR022675">
    <property type="entry name" value="G6P_DH_C"/>
</dbReference>
<feature type="domain" description="Glucose-6-phosphate dehydrogenase NAD-binding" evidence="8">
    <location>
        <begin position="106"/>
        <end position="311"/>
    </location>
</feature>
<dbReference type="InterPro" id="IPR022674">
    <property type="entry name" value="G6P_DH_NAD-bd"/>
</dbReference>
<keyword evidence="11" id="KW-1185">Reference proteome</keyword>
<dbReference type="SUPFAM" id="SSF55347">
    <property type="entry name" value="Glyceraldehyde-3-phosphate dehydrogenase-like, C-terminal domain"/>
    <property type="match status" value="1"/>
</dbReference>
<dbReference type="GO" id="GO:0009051">
    <property type="term" value="P:pentose-phosphate shunt, oxidative branch"/>
    <property type="evidence" value="ECO:0007669"/>
    <property type="project" value="TreeGrafter"/>
</dbReference>
<dbReference type="EC" id="1.1.1.49" evidence="6"/>
<evidence type="ECO:0000313" key="10">
    <source>
        <dbReference type="EMBL" id="PRP78551.1"/>
    </source>
</evidence>
<dbReference type="OrthoDB" id="60984at2759"/>
<dbReference type="GO" id="GO:0050661">
    <property type="term" value="F:NADP binding"/>
    <property type="evidence" value="ECO:0007669"/>
    <property type="project" value="InterPro"/>
</dbReference>
<dbReference type="PANTHER" id="PTHR23429:SF0">
    <property type="entry name" value="GLUCOSE-6-PHOSPHATE 1-DEHYDROGENASE"/>
    <property type="match status" value="1"/>
</dbReference>
<gene>
    <name evidence="10" type="ORF">PROFUN_13608</name>
</gene>
<comment type="pathway">
    <text evidence="1 6">Carbohydrate degradation; pentose phosphate pathway; D-ribulose 5-phosphate from D-glucose 6-phosphate (oxidative stage): step 1/3.</text>
</comment>
<dbReference type="NCBIfam" id="TIGR00871">
    <property type="entry name" value="zwf"/>
    <property type="match status" value="1"/>
</dbReference>
<proteinExistence type="inferred from homology"/>
<sequence>MIHKVQEEKAPALQLTYASPNPTPQINNIASTPDSYTPSRVQSNIAAPPMLLATASNKTTAPVRERSGSSASIGSSDSEDSRAKAQQIISIDTRGEMTLNDQLDFVVCGATGDLSLEKIFPSLFSLYILDMLPRKFTIVGAGRTALTTEDFQNMINKRLGQLRSGKGSWEILTKMSFSEFMEKKEGFFKRVFYYAITNYNVQDGSLVGLDELLKMNSAEGPANRIFHLAIPPSAYVRVAQAIHKSSLSAVQYRHLTASNTFKDGFSRIIVEKPFGRDTPSFVTLMDALSGCFNPEDTFFMDHYAAKEMVENIPIFRFQNIWLEPLWNHKYISSVSITVKESEGIAGRGSYFDDNGVIRDMLQNHLMQILVRTAMEPPQMFCERDIRESRMTTVENIRPLTLDDVVLGQYEGYHNEDESIPSDSITPTYVCAVVFIDNDRWRGVPFILRTGKMLNERKAEVRVQFKKADNFLLGAQRNELVFRIQPDEAIYFKVNNRLPGFDKKVHLAELDLTYKKRYAGTPPEAYSKLIQRTIQGDQFTFTTPDEIKAIWEKFTPLLHQIEREKIKPITYKAKSRGPVEGDQLAKRHGFQHDSEYSWTPQKQ</sequence>
<dbReference type="AlphaFoldDB" id="A0A2P6N3M9"/>
<evidence type="ECO:0000256" key="5">
    <source>
        <dbReference type="ARBA" id="ARBA00023277"/>
    </source>
</evidence>
<evidence type="ECO:0000313" key="11">
    <source>
        <dbReference type="Proteomes" id="UP000241769"/>
    </source>
</evidence>
<dbReference type="Proteomes" id="UP000241769">
    <property type="component" value="Unassembled WGS sequence"/>
</dbReference>
<dbReference type="STRING" id="1890364.A0A2P6N3M9"/>
<keyword evidence="2 6" id="KW-0313">Glucose metabolism</keyword>
<dbReference type="HAMAP" id="MF_00966">
    <property type="entry name" value="G6PD"/>
    <property type="match status" value="1"/>
</dbReference>
<comment type="similarity">
    <text evidence="6">Belongs to the glucose-6-phosphate dehydrogenase family.</text>
</comment>
<feature type="compositionally biased region" description="Basic and acidic residues" evidence="7">
    <location>
        <begin position="576"/>
        <end position="594"/>
    </location>
</feature>
<dbReference type="Gene3D" id="3.30.360.10">
    <property type="entry name" value="Dihydrodipicolinate Reductase, domain 2"/>
    <property type="match status" value="1"/>
</dbReference>
<dbReference type="PRINTS" id="PR00079">
    <property type="entry name" value="G6PDHDRGNASE"/>
</dbReference>
<feature type="compositionally biased region" description="Polar residues" evidence="7">
    <location>
        <begin position="16"/>
        <end position="43"/>
    </location>
</feature>
<dbReference type="InterPro" id="IPR001282">
    <property type="entry name" value="G6P_DH"/>
</dbReference>
<evidence type="ECO:0000256" key="6">
    <source>
        <dbReference type="RuleBase" id="RU362120"/>
    </source>
</evidence>
<dbReference type="GO" id="GO:0004345">
    <property type="term" value="F:glucose-6-phosphate dehydrogenase activity"/>
    <property type="evidence" value="ECO:0007669"/>
    <property type="project" value="UniProtKB-EC"/>
</dbReference>
<keyword evidence="3 6" id="KW-0521">NADP</keyword>
<keyword evidence="4 6" id="KW-0560">Oxidoreductase</keyword>
<evidence type="ECO:0000259" key="8">
    <source>
        <dbReference type="Pfam" id="PF00479"/>
    </source>
</evidence>